<dbReference type="Proteomes" id="UP001519287">
    <property type="component" value="Unassembled WGS sequence"/>
</dbReference>
<sequence>MCGRYTLIVTIEELMLRYLANLSNPQHIIPRYNIAPMQEIMAVIHDGERNRLGQMKWGLVPSWAKDAKIGSKMINARAETILEKASFKQLVSRKRCIIPADGFYEWKKEGNTKQPMRIVLKNESVFSFAGLYDTWINPEGHKVSTCTIITTTPNSLMQDIHERMPVILRQEAEQLWLQRNNQNVQQLLELLQPYPADEMSAYPVSAKVGNVKHDFKECIEPL</sequence>
<comment type="caution">
    <text evidence="9">The sequence shown here is derived from an EMBL/GenBank/DDBJ whole genome shotgun (WGS) entry which is preliminary data.</text>
</comment>
<keyword evidence="10" id="KW-1185">Reference proteome</keyword>
<dbReference type="RefSeq" id="WP_209974030.1">
    <property type="nucleotide sequence ID" value="NZ_JAGGLB010000015.1"/>
</dbReference>
<dbReference type="InterPro" id="IPR036590">
    <property type="entry name" value="SRAP-like"/>
</dbReference>
<evidence type="ECO:0000256" key="3">
    <source>
        <dbReference type="ARBA" id="ARBA00022763"/>
    </source>
</evidence>
<evidence type="ECO:0000256" key="1">
    <source>
        <dbReference type="ARBA" id="ARBA00008136"/>
    </source>
</evidence>
<evidence type="ECO:0000313" key="10">
    <source>
        <dbReference type="Proteomes" id="UP001519287"/>
    </source>
</evidence>
<gene>
    <name evidence="9" type="ORF">J2Z66_004369</name>
</gene>
<comment type="similarity">
    <text evidence="1 8">Belongs to the SOS response-associated peptidase family.</text>
</comment>
<organism evidence="9 10">
    <name type="scientific">Paenibacillus eucommiae</name>
    <dbReference type="NCBI Taxonomy" id="1355755"/>
    <lineage>
        <taxon>Bacteria</taxon>
        <taxon>Bacillati</taxon>
        <taxon>Bacillota</taxon>
        <taxon>Bacilli</taxon>
        <taxon>Bacillales</taxon>
        <taxon>Paenibacillaceae</taxon>
        <taxon>Paenibacillus</taxon>
    </lineage>
</organism>
<accession>A0ABS4J0V2</accession>
<evidence type="ECO:0000313" key="9">
    <source>
        <dbReference type="EMBL" id="MBP1992756.1"/>
    </source>
</evidence>
<keyword evidence="6" id="KW-0238">DNA-binding</keyword>
<name>A0ABS4J0V2_9BACL</name>
<evidence type="ECO:0000256" key="4">
    <source>
        <dbReference type="ARBA" id="ARBA00022801"/>
    </source>
</evidence>
<protein>
    <recommendedName>
        <fullName evidence="8">Abasic site processing protein</fullName>
        <ecNumber evidence="8">3.4.-.-</ecNumber>
    </recommendedName>
</protein>
<dbReference type="Pfam" id="PF02586">
    <property type="entry name" value="SRAP"/>
    <property type="match status" value="1"/>
</dbReference>
<dbReference type="PANTHER" id="PTHR13604:SF0">
    <property type="entry name" value="ABASIC SITE PROCESSING PROTEIN HMCES"/>
    <property type="match status" value="1"/>
</dbReference>
<evidence type="ECO:0000256" key="5">
    <source>
        <dbReference type="ARBA" id="ARBA00023124"/>
    </source>
</evidence>
<dbReference type="SUPFAM" id="SSF143081">
    <property type="entry name" value="BB1717-like"/>
    <property type="match status" value="1"/>
</dbReference>
<evidence type="ECO:0000256" key="6">
    <source>
        <dbReference type="ARBA" id="ARBA00023125"/>
    </source>
</evidence>
<reference evidence="9 10" key="1">
    <citation type="submission" date="2021-03" db="EMBL/GenBank/DDBJ databases">
        <title>Genomic Encyclopedia of Type Strains, Phase IV (KMG-IV): sequencing the most valuable type-strain genomes for metagenomic binning, comparative biology and taxonomic classification.</title>
        <authorList>
            <person name="Goeker M."/>
        </authorList>
    </citation>
    <scope>NUCLEOTIDE SEQUENCE [LARGE SCALE GENOMIC DNA]</scope>
    <source>
        <strain evidence="9 10">DSM 26048</strain>
    </source>
</reference>
<keyword evidence="7" id="KW-0456">Lyase</keyword>
<evidence type="ECO:0000256" key="8">
    <source>
        <dbReference type="RuleBase" id="RU364100"/>
    </source>
</evidence>
<keyword evidence="5" id="KW-0190">Covalent protein-DNA linkage</keyword>
<keyword evidence="4 8" id="KW-0378">Hydrolase</keyword>
<keyword evidence="2 8" id="KW-0645">Protease</keyword>
<dbReference type="InterPro" id="IPR003738">
    <property type="entry name" value="SRAP"/>
</dbReference>
<proteinExistence type="inferred from homology"/>
<dbReference type="EMBL" id="JAGGLB010000015">
    <property type="protein sequence ID" value="MBP1992756.1"/>
    <property type="molecule type" value="Genomic_DNA"/>
</dbReference>
<keyword evidence="3" id="KW-0227">DNA damage</keyword>
<evidence type="ECO:0000256" key="2">
    <source>
        <dbReference type="ARBA" id="ARBA00022670"/>
    </source>
</evidence>
<evidence type="ECO:0000256" key="7">
    <source>
        <dbReference type="ARBA" id="ARBA00023239"/>
    </source>
</evidence>
<dbReference type="PANTHER" id="PTHR13604">
    <property type="entry name" value="DC12-RELATED"/>
    <property type="match status" value="1"/>
</dbReference>
<dbReference type="Gene3D" id="3.90.1680.10">
    <property type="entry name" value="SOS response associated peptidase-like"/>
    <property type="match status" value="1"/>
</dbReference>
<dbReference type="EC" id="3.4.-.-" evidence="8"/>